<feature type="transmembrane region" description="Helical" evidence="1">
    <location>
        <begin position="20"/>
        <end position="40"/>
    </location>
</feature>
<dbReference type="PANTHER" id="PTHR37308:SF1">
    <property type="entry name" value="POLYPRENYL-PHOSPHATE TRANSPORTER"/>
    <property type="match status" value="1"/>
</dbReference>
<organism evidence="2 3">
    <name type="scientific">Roseibacillus persicicus</name>
    <dbReference type="NCBI Taxonomy" id="454148"/>
    <lineage>
        <taxon>Bacteria</taxon>
        <taxon>Pseudomonadati</taxon>
        <taxon>Verrucomicrobiota</taxon>
        <taxon>Verrucomicrobiia</taxon>
        <taxon>Verrucomicrobiales</taxon>
        <taxon>Verrucomicrobiaceae</taxon>
        <taxon>Roseibacillus</taxon>
    </lineage>
</organism>
<keyword evidence="1" id="KW-0812">Transmembrane</keyword>
<accession>A0A918U093</accession>
<name>A0A918U093_9BACT</name>
<dbReference type="PANTHER" id="PTHR37308">
    <property type="entry name" value="INTEGRAL MEMBRANE PROTEIN"/>
    <property type="match status" value="1"/>
</dbReference>
<feature type="transmembrane region" description="Helical" evidence="1">
    <location>
        <begin position="206"/>
        <end position="227"/>
    </location>
</feature>
<gene>
    <name evidence="2" type="ORF">GCM10007100_35410</name>
</gene>
<dbReference type="InterPro" id="IPR007163">
    <property type="entry name" value="VCA0040-like"/>
</dbReference>
<feature type="transmembrane region" description="Helical" evidence="1">
    <location>
        <begin position="318"/>
        <end position="338"/>
    </location>
</feature>
<feature type="transmembrane region" description="Helical" evidence="1">
    <location>
        <begin position="72"/>
        <end position="94"/>
    </location>
</feature>
<dbReference type="Pfam" id="PF04018">
    <property type="entry name" value="VCA0040-like"/>
    <property type="match status" value="1"/>
</dbReference>
<keyword evidence="1" id="KW-0472">Membrane</keyword>
<dbReference type="RefSeq" id="WP_189573124.1">
    <property type="nucleotide sequence ID" value="NZ_CP151838.1"/>
</dbReference>
<comment type="caution">
    <text evidence="2">The sequence shown here is derived from an EMBL/GenBank/DDBJ whole genome shotgun (WGS) entry which is preliminary data.</text>
</comment>
<feature type="transmembrane region" description="Helical" evidence="1">
    <location>
        <begin position="126"/>
        <end position="146"/>
    </location>
</feature>
<dbReference type="Proteomes" id="UP000644507">
    <property type="component" value="Unassembled WGS sequence"/>
</dbReference>
<proteinExistence type="predicted"/>
<keyword evidence="3" id="KW-1185">Reference proteome</keyword>
<feature type="transmembrane region" description="Helical" evidence="1">
    <location>
        <begin position="100"/>
        <end position="119"/>
    </location>
</feature>
<reference evidence="2" key="2">
    <citation type="submission" date="2020-09" db="EMBL/GenBank/DDBJ databases">
        <authorList>
            <person name="Sun Q."/>
            <person name="Kim S."/>
        </authorList>
    </citation>
    <scope>NUCLEOTIDE SEQUENCE</scope>
    <source>
        <strain evidence="2">KCTC 12988</strain>
    </source>
</reference>
<dbReference type="EMBL" id="BMXI01000018">
    <property type="protein sequence ID" value="GHC64683.1"/>
    <property type="molecule type" value="Genomic_DNA"/>
</dbReference>
<dbReference type="AlphaFoldDB" id="A0A918U093"/>
<feature type="transmembrane region" description="Helical" evidence="1">
    <location>
        <begin position="158"/>
        <end position="185"/>
    </location>
</feature>
<sequence>MNDSAVREFVLTALKGFAMGAANVIPGVSGGTIAFITGIYERLILALKNFDVATVKLLFKGRFKEAAEKVDLLFLIALGVGSVVSIVVLAGALGSGFERYPLLVWAFFFGLIAASIPLVGKMITRWSPLVIGLGVLGCALAVSLVFLPPAQENTNPIYLGLCGVVAICSMIIPGLSGSFVLVLMGNYKLIMLDSVSALSSLELGEALPILIPVGVGAVVGLIVLSRFLNWLFKNYHNEAVGLITGFVLGSLAVIWPWKEEIPKRDENGLIVVKTEERNLEGRLGTLAQVKADKKKGEEIIVAGYGNWSGPKLNKGMDWAAFGCMVAGALLIGFVEWVAHRGQIVVKDDEQ</sequence>
<reference evidence="2" key="1">
    <citation type="journal article" date="2014" name="Int. J. Syst. Evol. Microbiol.">
        <title>Complete genome sequence of Corynebacterium casei LMG S-19264T (=DSM 44701T), isolated from a smear-ripened cheese.</title>
        <authorList>
            <consortium name="US DOE Joint Genome Institute (JGI-PGF)"/>
            <person name="Walter F."/>
            <person name="Albersmeier A."/>
            <person name="Kalinowski J."/>
            <person name="Ruckert C."/>
        </authorList>
    </citation>
    <scope>NUCLEOTIDE SEQUENCE</scope>
    <source>
        <strain evidence="2">KCTC 12988</strain>
    </source>
</reference>
<evidence type="ECO:0000256" key="1">
    <source>
        <dbReference type="SAM" id="Phobius"/>
    </source>
</evidence>
<evidence type="ECO:0000313" key="2">
    <source>
        <dbReference type="EMBL" id="GHC64683.1"/>
    </source>
</evidence>
<evidence type="ECO:0000313" key="3">
    <source>
        <dbReference type="Proteomes" id="UP000644507"/>
    </source>
</evidence>
<keyword evidence="1" id="KW-1133">Transmembrane helix</keyword>
<feature type="transmembrane region" description="Helical" evidence="1">
    <location>
        <begin position="239"/>
        <end position="257"/>
    </location>
</feature>
<protein>
    <recommendedName>
        <fullName evidence="4">DUF368 domain-containing protein</fullName>
    </recommendedName>
</protein>
<evidence type="ECO:0008006" key="4">
    <source>
        <dbReference type="Google" id="ProtNLM"/>
    </source>
</evidence>